<keyword evidence="3" id="KW-1185">Reference proteome</keyword>
<organism evidence="2 3">
    <name type="scientific">Asanoa iriomotensis</name>
    <dbReference type="NCBI Taxonomy" id="234613"/>
    <lineage>
        <taxon>Bacteria</taxon>
        <taxon>Bacillati</taxon>
        <taxon>Actinomycetota</taxon>
        <taxon>Actinomycetes</taxon>
        <taxon>Micromonosporales</taxon>
        <taxon>Micromonosporaceae</taxon>
        <taxon>Asanoa</taxon>
    </lineage>
</organism>
<proteinExistence type="predicted"/>
<dbReference type="Proteomes" id="UP000624325">
    <property type="component" value="Unassembled WGS sequence"/>
</dbReference>
<dbReference type="InterPro" id="IPR035897">
    <property type="entry name" value="Toll_tir_struct_dom_sf"/>
</dbReference>
<evidence type="ECO:0000313" key="2">
    <source>
        <dbReference type="EMBL" id="GIF59828.1"/>
    </source>
</evidence>
<dbReference type="SUPFAM" id="SSF52200">
    <property type="entry name" value="Toll/Interleukin receptor TIR domain"/>
    <property type="match status" value="1"/>
</dbReference>
<sequence>MAVVFVSHRVADAAPAEKLADDIRAAGHDVRLDETDLRVGDSIVEWMNAGLADADYVVLCYSAHGVESKWIMREWASALARQLQGAGVKLLPVVLTGGDAPAILADLKTADLTKDWSRGVAQLLRAIR</sequence>
<comment type="caution">
    <text evidence="2">The sequence shown here is derived from an EMBL/GenBank/DDBJ whole genome shotgun (WGS) entry which is preliminary data.</text>
</comment>
<reference evidence="2 3" key="1">
    <citation type="submission" date="2021-01" db="EMBL/GenBank/DDBJ databases">
        <title>Whole genome shotgun sequence of Asanoa iriomotensis NBRC 100142.</title>
        <authorList>
            <person name="Komaki H."/>
            <person name="Tamura T."/>
        </authorList>
    </citation>
    <scope>NUCLEOTIDE SEQUENCE [LARGE SCALE GENOMIC DNA]</scope>
    <source>
        <strain evidence="2 3">NBRC 100142</strain>
    </source>
</reference>
<feature type="domain" description="TIR" evidence="1">
    <location>
        <begin position="4"/>
        <end position="124"/>
    </location>
</feature>
<gene>
    <name evidence="2" type="ORF">Air01nite_59230</name>
</gene>
<accession>A0ABQ4CAM7</accession>
<dbReference type="Pfam" id="PF13676">
    <property type="entry name" value="TIR_2"/>
    <property type="match status" value="1"/>
</dbReference>
<name>A0ABQ4CAM7_9ACTN</name>
<dbReference type="Gene3D" id="3.40.50.10140">
    <property type="entry name" value="Toll/interleukin-1 receptor homology (TIR) domain"/>
    <property type="match status" value="1"/>
</dbReference>
<dbReference type="EMBL" id="BONC01000054">
    <property type="protein sequence ID" value="GIF59828.1"/>
    <property type="molecule type" value="Genomic_DNA"/>
</dbReference>
<evidence type="ECO:0000259" key="1">
    <source>
        <dbReference type="Pfam" id="PF13676"/>
    </source>
</evidence>
<dbReference type="RefSeq" id="WP_203706652.1">
    <property type="nucleotide sequence ID" value="NZ_BAAALU010000001.1"/>
</dbReference>
<dbReference type="InterPro" id="IPR000157">
    <property type="entry name" value="TIR_dom"/>
</dbReference>
<protein>
    <recommendedName>
        <fullName evidence="1">TIR domain-containing protein</fullName>
    </recommendedName>
</protein>
<evidence type="ECO:0000313" key="3">
    <source>
        <dbReference type="Proteomes" id="UP000624325"/>
    </source>
</evidence>